<name>A0ABZ1YNX0_9NOCA</name>
<evidence type="ECO:0000313" key="1">
    <source>
        <dbReference type="EMBL" id="WUV44686.1"/>
    </source>
</evidence>
<reference evidence="1" key="1">
    <citation type="submission" date="2022-10" db="EMBL/GenBank/DDBJ databases">
        <title>The complete genomes of actinobacterial strains from the NBC collection.</title>
        <authorList>
            <person name="Joergensen T.S."/>
            <person name="Alvarez Arevalo M."/>
            <person name="Sterndorff E.B."/>
            <person name="Faurdal D."/>
            <person name="Vuksanovic O."/>
            <person name="Mourched A.-S."/>
            <person name="Charusanti P."/>
            <person name="Shaw S."/>
            <person name="Blin K."/>
            <person name="Weber T."/>
        </authorList>
    </citation>
    <scope>NUCLEOTIDE SEQUENCE</scope>
    <source>
        <strain evidence="1">NBC_01482</strain>
    </source>
</reference>
<dbReference type="Proteomes" id="UP001432062">
    <property type="component" value="Chromosome"/>
</dbReference>
<keyword evidence="2" id="KW-1185">Reference proteome</keyword>
<dbReference type="PANTHER" id="PTHR48228:SF5">
    <property type="entry name" value="ALPHA-METHYLACYL-COA RACEMASE"/>
    <property type="match status" value="1"/>
</dbReference>
<dbReference type="RefSeq" id="WP_329407704.1">
    <property type="nucleotide sequence ID" value="NZ_CP109441.1"/>
</dbReference>
<sequence length="437" mass="46897">MRNPASDKPSATQPLAGVRVVEISSFVAAPLAGMTLAQLGAEVIRVDPIGGAADYHRWPLTDEGRSIYWTGLNKGKRSVAADLRSPAGQQLVSRLITSGGPTGGILLTNTAGRDWLDYDTLAGRRPDLIRLEILGRADGSTAVDYTVNAATGFPLVTGPPDHDEPINHVLPAWDLLCGMYAALAITAAVRHRDATGEGSRISLPLEDVALATAGNLGFLTEAALCGTRRPRLGNAIYGQYGQHFTRADGSAFMVVTLTPRHFRDLTELTGTRDAIETLAAALKADFADEGTRYHHRDVLTALFTPWFREHTADEITAALANTSILWERYRTFDEVVTEPRVTENSMFTLLRQPDIGTYLAPGAPVSVNGTHIPARPAPRLGEHTEAVLHERLGLSAASIAELRASAIVAFDVGVEPSQVGSECGDILGRPFRHGGFQ</sequence>
<evidence type="ECO:0000313" key="2">
    <source>
        <dbReference type="Proteomes" id="UP001432062"/>
    </source>
</evidence>
<dbReference type="PANTHER" id="PTHR48228">
    <property type="entry name" value="SUCCINYL-COA--D-CITRAMALATE COA-TRANSFERASE"/>
    <property type="match status" value="1"/>
</dbReference>
<gene>
    <name evidence="1" type="ORF">OG563_36885</name>
</gene>
<dbReference type="InterPro" id="IPR003673">
    <property type="entry name" value="CoA-Trfase_fam_III"/>
</dbReference>
<dbReference type="Pfam" id="PF02515">
    <property type="entry name" value="CoA_transf_3"/>
    <property type="match status" value="1"/>
</dbReference>
<protein>
    <submittedName>
        <fullName evidence="1">CoA transferase</fullName>
    </submittedName>
</protein>
<dbReference type="Gene3D" id="3.40.50.10540">
    <property type="entry name" value="Crotonobetainyl-coa:carnitine coa-transferase, domain 1"/>
    <property type="match status" value="1"/>
</dbReference>
<dbReference type="SUPFAM" id="SSF89796">
    <property type="entry name" value="CoA-transferase family III (CaiB/BaiF)"/>
    <property type="match status" value="1"/>
</dbReference>
<dbReference type="Gene3D" id="3.30.1540.10">
    <property type="entry name" value="formyl-coa transferase, domain 3"/>
    <property type="match status" value="1"/>
</dbReference>
<organism evidence="1 2">
    <name type="scientific">Nocardia vinacea</name>
    <dbReference type="NCBI Taxonomy" id="96468"/>
    <lineage>
        <taxon>Bacteria</taxon>
        <taxon>Bacillati</taxon>
        <taxon>Actinomycetota</taxon>
        <taxon>Actinomycetes</taxon>
        <taxon>Mycobacteriales</taxon>
        <taxon>Nocardiaceae</taxon>
        <taxon>Nocardia</taxon>
    </lineage>
</organism>
<proteinExistence type="predicted"/>
<keyword evidence="1" id="KW-0808">Transferase</keyword>
<dbReference type="EMBL" id="CP109441">
    <property type="protein sequence ID" value="WUV44686.1"/>
    <property type="molecule type" value="Genomic_DNA"/>
</dbReference>
<dbReference type="InterPro" id="IPR050509">
    <property type="entry name" value="CoA-transferase_III"/>
</dbReference>
<accession>A0ABZ1YNX0</accession>
<dbReference type="GO" id="GO:0016740">
    <property type="term" value="F:transferase activity"/>
    <property type="evidence" value="ECO:0007669"/>
    <property type="project" value="UniProtKB-KW"/>
</dbReference>
<dbReference type="InterPro" id="IPR044855">
    <property type="entry name" value="CoA-Trfase_III_dom3_sf"/>
</dbReference>
<dbReference type="InterPro" id="IPR023606">
    <property type="entry name" value="CoA-Trfase_III_dom_1_sf"/>
</dbReference>